<comment type="caution">
    <text evidence="1">The sequence shown here is derived from an EMBL/GenBank/DDBJ whole genome shotgun (WGS) entry which is preliminary data.</text>
</comment>
<dbReference type="Proteomes" id="UP001156691">
    <property type="component" value="Unassembled WGS sequence"/>
</dbReference>
<keyword evidence="2" id="KW-1185">Reference proteome</keyword>
<dbReference type="EMBL" id="BSNS01000020">
    <property type="protein sequence ID" value="GLQ56660.1"/>
    <property type="molecule type" value="Genomic_DNA"/>
</dbReference>
<gene>
    <name evidence="1" type="ORF">GCM10010862_39190</name>
</gene>
<accession>A0ABQ5W976</accession>
<name>A0ABQ5W976_9HYPH</name>
<sequence length="138" mass="14844">MIWRNRHAGSISNAGRPREPHLPPSLFDIKGCDDDIREPGALLLNLEGLATNGDRLDRVLENADRRLLAGAAAILAGARVLSWSGDGVRLDIGSVLIAAACLCWGIDNNLTGRRPLLSLTAEWQLSAGGFNRSSQHLL</sequence>
<organism evidence="1 2">
    <name type="scientific">Devosia nitrariae</name>
    <dbReference type="NCBI Taxonomy" id="2071872"/>
    <lineage>
        <taxon>Bacteria</taxon>
        <taxon>Pseudomonadati</taxon>
        <taxon>Pseudomonadota</taxon>
        <taxon>Alphaproteobacteria</taxon>
        <taxon>Hyphomicrobiales</taxon>
        <taxon>Devosiaceae</taxon>
        <taxon>Devosia</taxon>
    </lineage>
</organism>
<evidence type="ECO:0000313" key="2">
    <source>
        <dbReference type="Proteomes" id="UP001156691"/>
    </source>
</evidence>
<reference evidence="2" key="1">
    <citation type="journal article" date="2019" name="Int. J. Syst. Evol. Microbiol.">
        <title>The Global Catalogue of Microorganisms (GCM) 10K type strain sequencing project: providing services to taxonomists for standard genome sequencing and annotation.</title>
        <authorList>
            <consortium name="The Broad Institute Genomics Platform"/>
            <consortium name="The Broad Institute Genome Sequencing Center for Infectious Disease"/>
            <person name="Wu L."/>
            <person name="Ma J."/>
        </authorList>
    </citation>
    <scope>NUCLEOTIDE SEQUENCE [LARGE SCALE GENOMIC DNA]</scope>
    <source>
        <strain evidence="2">NBRC 112416</strain>
    </source>
</reference>
<protein>
    <submittedName>
        <fullName evidence="1">Uncharacterized protein</fullName>
    </submittedName>
</protein>
<evidence type="ECO:0000313" key="1">
    <source>
        <dbReference type="EMBL" id="GLQ56660.1"/>
    </source>
</evidence>
<proteinExistence type="predicted"/>